<reference evidence="2 3" key="1">
    <citation type="journal article" date="2020" name="BMC Genomics">
        <title>Intraspecific diversification of the crop wild relative Brassica cretica Lam. using demographic model selection.</title>
        <authorList>
            <person name="Kioukis A."/>
            <person name="Michalopoulou V.A."/>
            <person name="Briers L."/>
            <person name="Pirintsos S."/>
            <person name="Studholme D.J."/>
            <person name="Pavlidis P."/>
            <person name="Sarris P.F."/>
        </authorList>
    </citation>
    <scope>NUCLEOTIDE SEQUENCE [LARGE SCALE GENOMIC DNA]</scope>
    <source>
        <strain evidence="3">cv. PFS-1207/04</strain>
    </source>
</reference>
<proteinExistence type="predicted"/>
<keyword evidence="3" id="KW-1185">Reference proteome</keyword>
<evidence type="ECO:0000313" key="3">
    <source>
        <dbReference type="Proteomes" id="UP000266723"/>
    </source>
</evidence>
<gene>
    <name evidence="2" type="ORF">DY000_02018617</name>
</gene>
<comment type="caution">
    <text evidence="2">The sequence shown here is derived from an EMBL/GenBank/DDBJ whole genome shotgun (WGS) entry which is preliminary data.</text>
</comment>
<dbReference type="EMBL" id="QGKV02000759">
    <property type="protein sequence ID" value="KAF3562393.1"/>
    <property type="molecule type" value="Genomic_DNA"/>
</dbReference>
<accession>A0ABQ7CS02</accession>
<feature type="region of interest" description="Disordered" evidence="1">
    <location>
        <begin position="1"/>
        <end position="48"/>
    </location>
</feature>
<evidence type="ECO:0000313" key="2">
    <source>
        <dbReference type="EMBL" id="KAF3562393.1"/>
    </source>
</evidence>
<organism evidence="2 3">
    <name type="scientific">Brassica cretica</name>
    <name type="common">Mustard</name>
    <dbReference type="NCBI Taxonomy" id="69181"/>
    <lineage>
        <taxon>Eukaryota</taxon>
        <taxon>Viridiplantae</taxon>
        <taxon>Streptophyta</taxon>
        <taxon>Embryophyta</taxon>
        <taxon>Tracheophyta</taxon>
        <taxon>Spermatophyta</taxon>
        <taxon>Magnoliopsida</taxon>
        <taxon>eudicotyledons</taxon>
        <taxon>Gunneridae</taxon>
        <taxon>Pentapetalae</taxon>
        <taxon>rosids</taxon>
        <taxon>malvids</taxon>
        <taxon>Brassicales</taxon>
        <taxon>Brassicaceae</taxon>
        <taxon>Brassiceae</taxon>
        <taxon>Brassica</taxon>
    </lineage>
</organism>
<protein>
    <submittedName>
        <fullName evidence="2">Uncharacterized protein</fullName>
    </submittedName>
</protein>
<feature type="compositionally biased region" description="Basic residues" evidence="1">
    <location>
        <begin position="1"/>
        <end position="10"/>
    </location>
</feature>
<sequence>MKKKKPKKSKSPASKSASKTSPSKDSPVKSVDSDSDSPHSEFVSDAHNDIPVEVVAQLPLVSSDLESPPAPPSDQAVIVDSLTDPSGKIEVDLPIVSSSDKTVIADPSADPSSAQEVIPMILLESSSVIQATCSSVLPSDSLQTTNDGSYLEPAVQAPIAEAEKKSSCSHLAEAIDNTVTPSVVPEEETRSKKRMRFSPYSSEAITVVWFWKLIVTTENNQISRANGIKIIYGGWEGLLEGMKKARRLNNHNHVFSMLKACCPLEDKTACDIKQSGALLPRVRFGKGKISGLKVLVVPDYVDKIKQLGVIVKRLQWFGSGSSL</sequence>
<evidence type="ECO:0000256" key="1">
    <source>
        <dbReference type="SAM" id="MobiDB-lite"/>
    </source>
</evidence>
<dbReference type="Proteomes" id="UP000266723">
    <property type="component" value="Unassembled WGS sequence"/>
</dbReference>
<feature type="compositionally biased region" description="Low complexity" evidence="1">
    <location>
        <begin position="11"/>
        <end position="30"/>
    </location>
</feature>
<name>A0ABQ7CS02_BRACR</name>
<feature type="compositionally biased region" description="Basic and acidic residues" evidence="1">
    <location>
        <begin position="36"/>
        <end position="48"/>
    </location>
</feature>